<proteinExistence type="inferred from homology"/>
<evidence type="ECO:0000256" key="12">
    <source>
        <dbReference type="PROSITE-ProRule" id="PRU10141"/>
    </source>
</evidence>
<evidence type="ECO:0000256" key="2">
    <source>
        <dbReference type="ARBA" id="ARBA00022679"/>
    </source>
</evidence>
<keyword evidence="3 12" id="KW-0547">Nucleotide-binding</keyword>
<dbReference type="SUPFAM" id="SSF56112">
    <property type="entry name" value="Protein kinase-like (PK-like)"/>
    <property type="match status" value="1"/>
</dbReference>
<dbReference type="GO" id="GO:0043068">
    <property type="term" value="P:positive regulation of programmed cell death"/>
    <property type="evidence" value="ECO:0007669"/>
    <property type="project" value="UniProtKB-ARBA"/>
</dbReference>
<gene>
    <name evidence="15" type="primary">Dsor1</name>
    <name evidence="15" type="ORF">g.3033</name>
</gene>
<dbReference type="FunFam" id="3.30.200.20:FF:000040">
    <property type="entry name" value="Dual specificity mitogen-activated protein kinase kinase"/>
    <property type="match status" value="1"/>
</dbReference>
<accession>A0A6G1SC01</accession>
<keyword evidence="5 12" id="KW-0067">ATP-binding</keyword>
<keyword evidence="2" id="KW-0808">Transferase</keyword>
<evidence type="ECO:0000256" key="1">
    <source>
        <dbReference type="ARBA" id="ARBA00022527"/>
    </source>
</evidence>
<keyword evidence="4 15" id="KW-0418">Kinase</keyword>
<dbReference type="GO" id="GO:0004708">
    <property type="term" value="F:MAP kinase kinase activity"/>
    <property type="evidence" value="ECO:0007669"/>
    <property type="project" value="UniProtKB-EC"/>
</dbReference>
<dbReference type="PROSITE" id="PS50011">
    <property type="entry name" value="PROTEIN_KINASE_DOM"/>
    <property type="match status" value="1"/>
</dbReference>
<dbReference type="PANTHER" id="PTHR47448">
    <property type="entry name" value="DUAL SPECIFICITY MITOGEN-ACTIVATED PROTEIN KINASE KINASE DSOR1-LIKE PROTEIN"/>
    <property type="match status" value="1"/>
</dbReference>
<dbReference type="InterPro" id="IPR008271">
    <property type="entry name" value="Ser/Thr_kinase_AS"/>
</dbReference>
<dbReference type="InterPro" id="IPR000719">
    <property type="entry name" value="Prot_kinase_dom"/>
</dbReference>
<evidence type="ECO:0000256" key="9">
    <source>
        <dbReference type="ARBA" id="ARBA00049014"/>
    </source>
</evidence>
<comment type="catalytic activity">
    <reaction evidence="11">
        <text>L-tyrosyl-[protein] + ATP = O-phospho-L-tyrosyl-[protein] + ADP + H(+)</text>
        <dbReference type="Rhea" id="RHEA:10596"/>
        <dbReference type="Rhea" id="RHEA-COMP:10136"/>
        <dbReference type="Rhea" id="RHEA-COMP:20101"/>
        <dbReference type="ChEBI" id="CHEBI:15378"/>
        <dbReference type="ChEBI" id="CHEBI:30616"/>
        <dbReference type="ChEBI" id="CHEBI:46858"/>
        <dbReference type="ChEBI" id="CHEBI:61978"/>
        <dbReference type="ChEBI" id="CHEBI:456216"/>
        <dbReference type="EC" id="2.7.12.2"/>
    </reaction>
</comment>
<dbReference type="Gene3D" id="3.30.200.20">
    <property type="entry name" value="Phosphorylase Kinase, domain 1"/>
    <property type="match status" value="1"/>
</dbReference>
<dbReference type="InterPro" id="IPR050915">
    <property type="entry name" value="MAP_kinase_kinase"/>
</dbReference>
<dbReference type="PROSITE" id="PS00108">
    <property type="entry name" value="PROTEIN_KINASE_ST"/>
    <property type="match status" value="1"/>
</dbReference>
<dbReference type="GO" id="GO:0005524">
    <property type="term" value="F:ATP binding"/>
    <property type="evidence" value="ECO:0007669"/>
    <property type="project" value="UniProtKB-UniRule"/>
</dbReference>
<comment type="similarity">
    <text evidence="7">Belongs to the protein kinase superfamily. STE Ser/Thr protein kinase family. MAP kinase kinase subfamily.</text>
</comment>
<dbReference type="InterPro" id="IPR017441">
    <property type="entry name" value="Protein_kinase_ATP_BS"/>
</dbReference>
<dbReference type="InterPro" id="IPR011009">
    <property type="entry name" value="Kinase-like_dom_sf"/>
</dbReference>
<dbReference type="GO" id="GO:0004674">
    <property type="term" value="F:protein serine/threonine kinase activity"/>
    <property type="evidence" value="ECO:0007669"/>
    <property type="project" value="UniProtKB-KW"/>
</dbReference>
<organism evidence="15">
    <name type="scientific">Aceria tosichella</name>
    <name type="common">wheat curl mite</name>
    <dbReference type="NCBI Taxonomy" id="561515"/>
    <lineage>
        <taxon>Eukaryota</taxon>
        <taxon>Metazoa</taxon>
        <taxon>Ecdysozoa</taxon>
        <taxon>Arthropoda</taxon>
        <taxon>Chelicerata</taxon>
        <taxon>Arachnida</taxon>
        <taxon>Acari</taxon>
        <taxon>Acariformes</taxon>
        <taxon>Trombidiformes</taxon>
        <taxon>Prostigmata</taxon>
        <taxon>Eupodina</taxon>
        <taxon>Eriophyoidea</taxon>
        <taxon>Eriophyidae</taxon>
        <taxon>Eriophyinae</taxon>
        <taxon>Aceriini</taxon>
        <taxon>Aceria</taxon>
    </lineage>
</organism>
<dbReference type="Pfam" id="PF00069">
    <property type="entry name" value="Pkinase"/>
    <property type="match status" value="1"/>
</dbReference>
<keyword evidence="1 13" id="KW-0723">Serine/threonine-protein kinase</keyword>
<reference evidence="15" key="1">
    <citation type="submission" date="2018-10" db="EMBL/GenBank/DDBJ databases">
        <title>Transcriptome assembly of Aceria tosichella (Wheat curl mite) Type 2.</title>
        <authorList>
            <person name="Scully E.D."/>
            <person name="Geib S.M."/>
            <person name="Palmer N.A."/>
            <person name="Gupta A.K."/>
            <person name="Sarath G."/>
            <person name="Tatineni S."/>
        </authorList>
    </citation>
    <scope>NUCLEOTIDE SEQUENCE</scope>
    <source>
        <strain evidence="15">LincolnNE</strain>
    </source>
</reference>
<protein>
    <recommendedName>
        <fullName evidence="8">mitogen-activated protein kinase kinase</fullName>
        <ecNumber evidence="8">2.7.12.2</ecNumber>
    </recommendedName>
</protein>
<evidence type="ECO:0000313" key="15">
    <source>
        <dbReference type="EMBL" id="MDE47928.1"/>
    </source>
</evidence>
<sequence>MPRPDAPRPAPLKMDRIVHRQEDSSNERLEDFFSLNRQIIGNLNPDDLITMGDLGRGNGGTVTKVKHVPSNQILARKVIRLEVSPAERNRIMQELEVLKDCNSEYIVGYFGAYQRNVEINLFMEYMDGRSLDSILSKTTRIPEDILGKITLSVIRGLTYLRDNLNIMHRDIKPSNILVNSHGQIKICDFGVSGQLKESIAQSFVGTRQYMSPERLTGESYKVQSDIWSLGLTLVELALGMYPIPQHDPLKMYEGEPSPEASKMPIFALMECIVNQPPPTIPGPPVFSSEFKDFVDKCLKKLPQERFDLRTIVQHKFVIEAESSNVDVAQWVCQIWSRVDNNS</sequence>
<comment type="catalytic activity">
    <reaction evidence="10">
        <text>L-threonyl-[protein] + ATP = O-phospho-L-threonyl-[protein] + ADP + H(+)</text>
        <dbReference type="Rhea" id="RHEA:46608"/>
        <dbReference type="Rhea" id="RHEA-COMP:11060"/>
        <dbReference type="Rhea" id="RHEA-COMP:11605"/>
        <dbReference type="ChEBI" id="CHEBI:15378"/>
        <dbReference type="ChEBI" id="CHEBI:30013"/>
        <dbReference type="ChEBI" id="CHEBI:30616"/>
        <dbReference type="ChEBI" id="CHEBI:61977"/>
        <dbReference type="ChEBI" id="CHEBI:456216"/>
        <dbReference type="EC" id="2.7.12.2"/>
    </reaction>
</comment>
<feature type="binding site" evidence="12">
    <location>
        <position position="77"/>
    </location>
    <ligand>
        <name>ATP</name>
        <dbReference type="ChEBI" id="CHEBI:30616"/>
    </ligand>
</feature>
<dbReference type="PROSITE" id="PS00107">
    <property type="entry name" value="PROTEIN_KINASE_ATP"/>
    <property type="match status" value="1"/>
</dbReference>
<dbReference type="SMART" id="SM00220">
    <property type="entry name" value="S_TKc"/>
    <property type="match status" value="1"/>
</dbReference>
<feature type="domain" description="Protein kinase" evidence="14">
    <location>
        <begin position="48"/>
        <end position="317"/>
    </location>
</feature>
<dbReference type="Gene3D" id="1.10.510.10">
    <property type="entry name" value="Transferase(Phosphotransferase) domain 1"/>
    <property type="match status" value="1"/>
</dbReference>
<evidence type="ECO:0000256" key="10">
    <source>
        <dbReference type="ARBA" id="ARBA00049299"/>
    </source>
</evidence>
<keyword evidence="6" id="KW-0829">Tyrosine-protein kinase</keyword>
<evidence type="ECO:0000256" key="4">
    <source>
        <dbReference type="ARBA" id="ARBA00022777"/>
    </source>
</evidence>
<evidence type="ECO:0000256" key="5">
    <source>
        <dbReference type="ARBA" id="ARBA00022840"/>
    </source>
</evidence>
<dbReference type="GO" id="GO:0010508">
    <property type="term" value="P:positive regulation of autophagy"/>
    <property type="evidence" value="ECO:0007669"/>
    <property type="project" value="UniProtKB-ARBA"/>
</dbReference>
<dbReference type="AlphaFoldDB" id="A0A6G1SC01"/>
<name>A0A6G1SC01_9ACAR</name>
<evidence type="ECO:0000259" key="14">
    <source>
        <dbReference type="PROSITE" id="PS50011"/>
    </source>
</evidence>
<comment type="catalytic activity">
    <reaction evidence="9">
        <text>L-seryl-[protein] + ATP = O-phospho-L-seryl-[protein] + ADP + H(+)</text>
        <dbReference type="Rhea" id="RHEA:17989"/>
        <dbReference type="Rhea" id="RHEA-COMP:9863"/>
        <dbReference type="Rhea" id="RHEA-COMP:11604"/>
        <dbReference type="ChEBI" id="CHEBI:15378"/>
        <dbReference type="ChEBI" id="CHEBI:29999"/>
        <dbReference type="ChEBI" id="CHEBI:30616"/>
        <dbReference type="ChEBI" id="CHEBI:83421"/>
        <dbReference type="ChEBI" id="CHEBI:456216"/>
        <dbReference type="EC" id="2.7.12.2"/>
    </reaction>
</comment>
<dbReference type="EC" id="2.7.12.2" evidence="8"/>
<dbReference type="GO" id="GO:0004713">
    <property type="term" value="F:protein tyrosine kinase activity"/>
    <property type="evidence" value="ECO:0007669"/>
    <property type="project" value="UniProtKB-KW"/>
</dbReference>
<dbReference type="EMBL" id="GGYP01003157">
    <property type="protein sequence ID" value="MDE47928.1"/>
    <property type="molecule type" value="Transcribed_RNA"/>
</dbReference>
<evidence type="ECO:0000256" key="7">
    <source>
        <dbReference type="ARBA" id="ARBA00038035"/>
    </source>
</evidence>
<evidence type="ECO:0000256" key="8">
    <source>
        <dbReference type="ARBA" id="ARBA00038999"/>
    </source>
</evidence>
<evidence type="ECO:0000256" key="3">
    <source>
        <dbReference type="ARBA" id="ARBA00022741"/>
    </source>
</evidence>
<evidence type="ECO:0000256" key="6">
    <source>
        <dbReference type="ARBA" id="ARBA00023137"/>
    </source>
</evidence>
<dbReference type="PANTHER" id="PTHR47448:SF1">
    <property type="entry name" value="SERINE_THREONINE-PROTEIN KINASE STE7 HOMOLOG"/>
    <property type="match status" value="1"/>
</dbReference>
<evidence type="ECO:0000256" key="11">
    <source>
        <dbReference type="ARBA" id="ARBA00051693"/>
    </source>
</evidence>
<evidence type="ECO:0000256" key="13">
    <source>
        <dbReference type="RuleBase" id="RU000304"/>
    </source>
</evidence>